<dbReference type="InterPro" id="IPR011006">
    <property type="entry name" value="CheY-like_superfamily"/>
</dbReference>
<feature type="domain" description="Response regulatory" evidence="9">
    <location>
        <begin position="1158"/>
        <end position="1276"/>
    </location>
</feature>
<dbReference type="CDD" id="cd00082">
    <property type="entry name" value="HisKA"/>
    <property type="match status" value="1"/>
</dbReference>
<dbReference type="SUPFAM" id="SSF55874">
    <property type="entry name" value="ATPase domain of HSP90 chaperone/DNA topoisomerase II/histidine kinase"/>
    <property type="match status" value="1"/>
</dbReference>
<organism evidence="12 13">
    <name type="scientific">Lysobacter korlensis</name>
    <dbReference type="NCBI Taxonomy" id="553636"/>
    <lineage>
        <taxon>Bacteria</taxon>
        <taxon>Pseudomonadati</taxon>
        <taxon>Pseudomonadota</taxon>
        <taxon>Gammaproteobacteria</taxon>
        <taxon>Lysobacterales</taxon>
        <taxon>Lysobacteraceae</taxon>
        <taxon>Lysobacter</taxon>
    </lineage>
</organism>
<dbReference type="InterPro" id="IPR001789">
    <property type="entry name" value="Sig_transdc_resp-reg_receiver"/>
</dbReference>
<dbReference type="SMART" id="SM00086">
    <property type="entry name" value="PAC"/>
    <property type="match status" value="3"/>
</dbReference>
<evidence type="ECO:0000259" key="11">
    <source>
        <dbReference type="PROSITE" id="PS50113"/>
    </source>
</evidence>
<keyword evidence="5" id="KW-0418">Kinase</keyword>
<dbReference type="InterPro" id="IPR000700">
    <property type="entry name" value="PAS-assoc_C"/>
</dbReference>
<dbReference type="Proteomes" id="UP001589896">
    <property type="component" value="Unassembled WGS sequence"/>
</dbReference>
<dbReference type="SUPFAM" id="SSF52172">
    <property type="entry name" value="CheY-like"/>
    <property type="match status" value="1"/>
</dbReference>
<evidence type="ECO:0000259" key="10">
    <source>
        <dbReference type="PROSITE" id="PS50112"/>
    </source>
</evidence>
<dbReference type="InterPro" id="IPR003594">
    <property type="entry name" value="HATPase_dom"/>
</dbReference>
<dbReference type="RefSeq" id="WP_386670802.1">
    <property type="nucleotide sequence ID" value="NZ_JBHLTG010000004.1"/>
</dbReference>
<feature type="domain" description="PAC" evidence="11">
    <location>
        <begin position="669"/>
        <end position="721"/>
    </location>
</feature>
<dbReference type="Pfam" id="PF13185">
    <property type="entry name" value="GAF_2"/>
    <property type="match status" value="1"/>
</dbReference>
<evidence type="ECO:0000256" key="5">
    <source>
        <dbReference type="ARBA" id="ARBA00022777"/>
    </source>
</evidence>
<dbReference type="Gene3D" id="3.30.565.10">
    <property type="entry name" value="Histidine kinase-like ATPase, C-terminal domain"/>
    <property type="match status" value="1"/>
</dbReference>
<feature type="modified residue" description="4-aspartylphosphate" evidence="6">
    <location>
        <position position="1207"/>
    </location>
</feature>
<dbReference type="PANTHER" id="PTHR43047:SF72">
    <property type="entry name" value="OSMOSENSING HISTIDINE PROTEIN KINASE SLN1"/>
    <property type="match status" value="1"/>
</dbReference>
<evidence type="ECO:0000313" key="12">
    <source>
        <dbReference type="EMBL" id="MFC0679749.1"/>
    </source>
</evidence>
<dbReference type="CDD" id="cd16922">
    <property type="entry name" value="HATPase_EvgS-ArcB-TorS-like"/>
    <property type="match status" value="1"/>
</dbReference>
<dbReference type="CDD" id="cd00130">
    <property type="entry name" value="PAS"/>
    <property type="match status" value="2"/>
</dbReference>
<dbReference type="InterPro" id="IPR029016">
    <property type="entry name" value="GAF-like_dom_sf"/>
</dbReference>
<dbReference type="PRINTS" id="PR00344">
    <property type="entry name" value="BCTRLSENSOR"/>
</dbReference>
<dbReference type="SMART" id="SM00065">
    <property type="entry name" value="GAF"/>
    <property type="match status" value="2"/>
</dbReference>
<feature type="region of interest" description="Disordered" evidence="7">
    <location>
        <begin position="1129"/>
        <end position="1148"/>
    </location>
</feature>
<dbReference type="SUPFAM" id="SSF55781">
    <property type="entry name" value="GAF domain-like"/>
    <property type="match status" value="2"/>
</dbReference>
<evidence type="ECO:0000313" key="13">
    <source>
        <dbReference type="Proteomes" id="UP001589896"/>
    </source>
</evidence>
<dbReference type="Pfam" id="PF01590">
    <property type="entry name" value="GAF"/>
    <property type="match status" value="1"/>
</dbReference>
<dbReference type="NCBIfam" id="TIGR00229">
    <property type="entry name" value="sensory_box"/>
    <property type="match status" value="2"/>
</dbReference>
<dbReference type="PROSITE" id="PS50109">
    <property type="entry name" value="HIS_KIN"/>
    <property type="match status" value="1"/>
</dbReference>
<protein>
    <recommendedName>
        <fullName evidence="2">histidine kinase</fullName>
        <ecNumber evidence="2">2.7.13.3</ecNumber>
    </recommendedName>
</protein>
<dbReference type="InterPro" id="IPR000014">
    <property type="entry name" value="PAS"/>
</dbReference>
<dbReference type="PROSITE" id="PS50113">
    <property type="entry name" value="PAC"/>
    <property type="match status" value="3"/>
</dbReference>
<dbReference type="Gene3D" id="3.30.450.40">
    <property type="match status" value="2"/>
</dbReference>
<dbReference type="PROSITE" id="PS50112">
    <property type="entry name" value="PAS"/>
    <property type="match status" value="1"/>
</dbReference>
<dbReference type="PANTHER" id="PTHR43047">
    <property type="entry name" value="TWO-COMPONENT HISTIDINE PROTEIN KINASE"/>
    <property type="match status" value="1"/>
</dbReference>
<dbReference type="InterPro" id="IPR013656">
    <property type="entry name" value="PAS_4"/>
</dbReference>
<dbReference type="EMBL" id="JBHLTG010000004">
    <property type="protein sequence ID" value="MFC0679749.1"/>
    <property type="molecule type" value="Genomic_DNA"/>
</dbReference>
<dbReference type="Pfam" id="PF02518">
    <property type="entry name" value="HATPase_c"/>
    <property type="match status" value="1"/>
</dbReference>
<evidence type="ECO:0000256" key="7">
    <source>
        <dbReference type="SAM" id="MobiDB-lite"/>
    </source>
</evidence>
<feature type="compositionally biased region" description="Basic and acidic residues" evidence="7">
    <location>
        <begin position="1134"/>
        <end position="1147"/>
    </location>
</feature>
<dbReference type="InterPro" id="IPR005467">
    <property type="entry name" value="His_kinase_dom"/>
</dbReference>
<feature type="domain" description="PAC" evidence="11">
    <location>
        <begin position="251"/>
        <end position="306"/>
    </location>
</feature>
<dbReference type="InterPro" id="IPR004358">
    <property type="entry name" value="Sig_transdc_His_kin-like_C"/>
</dbReference>
<accession>A0ABV6RT29</accession>
<feature type="domain" description="PAS" evidence="10">
    <location>
        <begin position="596"/>
        <end position="667"/>
    </location>
</feature>
<name>A0ABV6RT29_9GAMM</name>
<dbReference type="PROSITE" id="PS50110">
    <property type="entry name" value="RESPONSE_REGULATORY"/>
    <property type="match status" value="1"/>
</dbReference>
<gene>
    <name evidence="12" type="ORF">ACFFGH_18065</name>
</gene>
<keyword evidence="4" id="KW-0808">Transferase</keyword>
<dbReference type="SMART" id="SM00091">
    <property type="entry name" value="PAS"/>
    <property type="match status" value="4"/>
</dbReference>
<feature type="domain" description="Histidine kinase" evidence="8">
    <location>
        <begin position="913"/>
        <end position="1132"/>
    </location>
</feature>
<dbReference type="SMART" id="SM00448">
    <property type="entry name" value="REC"/>
    <property type="match status" value="1"/>
</dbReference>
<evidence type="ECO:0000256" key="2">
    <source>
        <dbReference type="ARBA" id="ARBA00012438"/>
    </source>
</evidence>
<dbReference type="InterPro" id="IPR036097">
    <property type="entry name" value="HisK_dim/P_sf"/>
</dbReference>
<evidence type="ECO:0000256" key="6">
    <source>
        <dbReference type="PROSITE-ProRule" id="PRU00169"/>
    </source>
</evidence>
<dbReference type="InterPro" id="IPR036890">
    <property type="entry name" value="HATPase_C_sf"/>
</dbReference>
<dbReference type="Pfam" id="PF08448">
    <property type="entry name" value="PAS_4"/>
    <property type="match status" value="1"/>
</dbReference>
<dbReference type="Pfam" id="PF00512">
    <property type="entry name" value="HisKA"/>
    <property type="match status" value="1"/>
</dbReference>
<dbReference type="InterPro" id="IPR003661">
    <property type="entry name" value="HisK_dim/P_dom"/>
</dbReference>
<dbReference type="Pfam" id="PF00072">
    <property type="entry name" value="Response_reg"/>
    <property type="match status" value="1"/>
</dbReference>
<comment type="caution">
    <text evidence="12">The sequence shown here is derived from an EMBL/GenBank/DDBJ whole genome shotgun (WGS) entry which is preliminary data.</text>
</comment>
<dbReference type="Pfam" id="PF08447">
    <property type="entry name" value="PAS_3"/>
    <property type="match status" value="2"/>
</dbReference>
<dbReference type="CDD" id="cd17580">
    <property type="entry name" value="REC_2_DhkD-like"/>
    <property type="match status" value="1"/>
</dbReference>
<dbReference type="SMART" id="SM00388">
    <property type="entry name" value="HisKA"/>
    <property type="match status" value="1"/>
</dbReference>
<evidence type="ECO:0000259" key="9">
    <source>
        <dbReference type="PROSITE" id="PS50110"/>
    </source>
</evidence>
<evidence type="ECO:0000256" key="4">
    <source>
        <dbReference type="ARBA" id="ARBA00022679"/>
    </source>
</evidence>
<sequence>MSDPNPLYSLLPKQSETVGLLMRLGGEKTGLGPIETWPEPLRNALGIMLNCRFPMFIWWGDRMINFYNDAYIPILGKRHPEAFGGEAAVIWHEIWGTLQDDIRAVMERGQSSWHERVMLPVERHGFPEEAWFTWSYSAIPDGSGGIGGLLCVVAEETRHVAAERERDRLLAQIDYERRQLAEAFERSPACMAVLRGPDYVFEFANPRYLELVGDREIIGRPVREAMPELVEQGFLTLIDEVYQTGKPYVGRDVAVRLQRDRSGPMETRYLDFMYQPLLTPDGRVDGLIGHGVDITERRRAEARDRFLVELDEAVRPLVRAEDITQTCARLLGEYLDADRCAYADVEADEDTFNLTGDYTRGVQSIVGRYTFTAFGEDVLRLMRSGEVYRVTDVESYTPPIGDLTAYRLTQIRAVVCVPVLKSGRFVAAMAVHQATPRNWADDEVDLVLHVANRCWESIERARVERELRRSEQRFRAAVDATSSIFWNCTATGEFHNEQPSWAAFTGQTFDEYRGYGWTASVHPDDVPGTLERWNAAVTAQSMFATQHRLRRHDGTYRFCDVRAVPVPDESGQALEWVGTHTDISERVEFEQSLQESEARFRMLSDSAPVMIWMTRPDGRVEYVSRQWIEFTGQEQAHALGSGWVDAVHPDDLERATRYYTEKNARQEAFSIEYALRRRDGAYRWCVDTGTPRHSANGEFLGYIGTVSDITERKRAEETLASEKRVLELIATGSPLHEVLDTLVRRIESQSGDGMLASVLLVSEDGSCLRPGAGPSLPPAVYAAFDGLPIAAGIAPCSTAAHEGTTVIAADLLADPQWAAVHALASAAGIAACTSNPIVGSDGRVLGSLGLYYRQPREPGERDRELARLGTHLAGIVIEKHELDQRLQRSLESEQQARSLAERANGMKDEFLATLSHELRTPLNAILGWVAILRLQRSLPDELLQAVDVIERNARAQSQIIADLLDMSSIVSGKIALELERQPVHELVASAIQTVMPTVQAKDLQIDVTIDADAKVPVDIDPSRMQQVMWNLLNNAAKFTPRGGRIDVRLHRRATALEIVVSDSGEGIAPEFLPYVFDRFRQADSSISRRHGGLGLGLSIVRRLVDLHGGQVQVHSDGPGQGATFSVLLPLPSPSRDRRAPDAGEPVRARQAGQLSGLRILVVDDDADARLMTARLLESAGAQVSLSESAGDALGMLAGQAFDLLVSDIGMPGQDGYELVRHLRADAASPNHTIPAIALTAYARTQERLRALQAGFQQHLAKPVEPVVLVETVAALAQTLRQPVTAG</sequence>
<dbReference type="SMART" id="SM00387">
    <property type="entry name" value="HATPase_c"/>
    <property type="match status" value="1"/>
</dbReference>
<dbReference type="InterPro" id="IPR001610">
    <property type="entry name" value="PAC"/>
</dbReference>
<comment type="catalytic activity">
    <reaction evidence="1">
        <text>ATP + protein L-histidine = ADP + protein N-phospho-L-histidine.</text>
        <dbReference type="EC" id="2.7.13.3"/>
    </reaction>
</comment>
<keyword evidence="13" id="KW-1185">Reference proteome</keyword>
<dbReference type="SUPFAM" id="SSF55785">
    <property type="entry name" value="PYP-like sensor domain (PAS domain)"/>
    <property type="match status" value="4"/>
</dbReference>
<evidence type="ECO:0000256" key="3">
    <source>
        <dbReference type="ARBA" id="ARBA00022553"/>
    </source>
</evidence>
<feature type="domain" description="PAC" evidence="11">
    <location>
        <begin position="543"/>
        <end position="595"/>
    </location>
</feature>
<reference evidence="12 13" key="1">
    <citation type="submission" date="2024-09" db="EMBL/GenBank/DDBJ databases">
        <authorList>
            <person name="Sun Q."/>
            <person name="Mori K."/>
        </authorList>
    </citation>
    <scope>NUCLEOTIDE SEQUENCE [LARGE SCALE GENOMIC DNA]</scope>
    <source>
        <strain evidence="12 13">KCTC 23076</strain>
    </source>
</reference>
<dbReference type="Gene3D" id="3.40.50.2300">
    <property type="match status" value="1"/>
</dbReference>
<proteinExistence type="predicted"/>
<dbReference type="Gene3D" id="3.30.450.20">
    <property type="entry name" value="PAS domain"/>
    <property type="match status" value="4"/>
</dbReference>
<dbReference type="SUPFAM" id="SSF47384">
    <property type="entry name" value="Homodimeric domain of signal transducing histidine kinase"/>
    <property type="match status" value="1"/>
</dbReference>
<evidence type="ECO:0000256" key="1">
    <source>
        <dbReference type="ARBA" id="ARBA00000085"/>
    </source>
</evidence>
<evidence type="ECO:0000259" key="8">
    <source>
        <dbReference type="PROSITE" id="PS50109"/>
    </source>
</evidence>
<dbReference type="Gene3D" id="1.10.287.130">
    <property type="match status" value="1"/>
</dbReference>
<dbReference type="InterPro" id="IPR003018">
    <property type="entry name" value="GAF"/>
</dbReference>
<dbReference type="InterPro" id="IPR035965">
    <property type="entry name" value="PAS-like_dom_sf"/>
</dbReference>
<keyword evidence="3 6" id="KW-0597">Phosphoprotein</keyword>
<dbReference type="EC" id="2.7.13.3" evidence="2"/>
<dbReference type="InterPro" id="IPR013655">
    <property type="entry name" value="PAS_fold_3"/>
</dbReference>